<dbReference type="SUPFAM" id="SSF47473">
    <property type="entry name" value="EF-hand"/>
    <property type="match status" value="2"/>
</dbReference>
<reference evidence="12" key="1">
    <citation type="submission" date="2025-08" db="UniProtKB">
        <authorList>
            <consortium name="Ensembl"/>
        </authorList>
    </citation>
    <scope>IDENTIFICATION</scope>
</reference>
<feature type="domain" description="ZZ-type" evidence="11">
    <location>
        <begin position="243"/>
        <end position="299"/>
    </location>
</feature>
<dbReference type="InterPro" id="IPR015153">
    <property type="entry name" value="EF-hand_dom_typ1"/>
</dbReference>
<dbReference type="Ensembl" id="ENSGMOT00000049932.1">
    <property type="protein sequence ID" value="ENSGMOP00000051296.1"/>
    <property type="gene ID" value="ENSGMOG00000018464.2"/>
</dbReference>
<dbReference type="InterPro" id="IPR000433">
    <property type="entry name" value="Znf_ZZ"/>
</dbReference>
<sequence length="601" mass="67225">MEERGSRDRGGGAPATANGTERRQIFVELGEQNFDAIRLSAYRTACKLRYVQKKCNLHLVDVYHVIEAVRDVGLNAVELAAGISNTRLENLVSLLFNQLAKRLPTTHTVDPRHSTALLVDFLLAAVDSEAGGRLTVLSVKAMLAMLCGGKLLDKLRYVFSLVSDSNGVLTPSKFESFLREALKLPTAVHEGPSFGYTHSAARSCFPQHRVTLNMFLDIVADPPPQCLLWVPLMHRLADVEHVYHPVTCSFCRSHGITGFRYRCLRCRGYQLCQDCFWQGNASGSHSNQHQMKEHTSWKSSASKLGRALSRTLGCVSSREPPRPTYPEEPERTLNMANIVPARPAVNPSEAMLVSTAAPSSPKRALDSPSRQDEEHKLIARYATRLAETDHPGVGSINFDVNKQQRELIAQLERKNREILEEIQRLRTEHDAACAPSPDKGCTNPALLAELRLLRQRKDELEQRMSSLQESRRELMVQLEGLMKLLKVTLTHIHRTCGRWMMYESFSPPCVALLVPRCADYVLLVSGPRRNLRNDLLVAADSITTTVSSLVKELHSDEGREEEERLLNGKDRGACVSVCGWLGVRACLCGCVNPLLYLYIHF</sequence>
<keyword evidence="4" id="KW-0479">Metal-binding</keyword>
<dbReference type="Pfam" id="PF09069">
    <property type="entry name" value="EF-hand_3"/>
    <property type="match status" value="1"/>
</dbReference>
<evidence type="ECO:0000256" key="10">
    <source>
        <dbReference type="SAM" id="Coils"/>
    </source>
</evidence>
<dbReference type="CDD" id="cd16244">
    <property type="entry name" value="EFh_DTN"/>
    <property type="match status" value="1"/>
</dbReference>
<dbReference type="PROSITE" id="PS01357">
    <property type="entry name" value="ZF_ZZ_1"/>
    <property type="match status" value="1"/>
</dbReference>
<accession>A0A8C5FPB9</accession>
<comment type="similarity">
    <text evidence="2 8">Belongs to the dystrophin family. Dystrobrevin subfamily.</text>
</comment>
<dbReference type="InterPro" id="IPR043145">
    <property type="entry name" value="Znf_ZZ_sf"/>
</dbReference>
<organism evidence="12 13">
    <name type="scientific">Gadus morhua</name>
    <name type="common">Atlantic cod</name>
    <dbReference type="NCBI Taxonomy" id="8049"/>
    <lineage>
        <taxon>Eukaryota</taxon>
        <taxon>Metazoa</taxon>
        <taxon>Chordata</taxon>
        <taxon>Craniata</taxon>
        <taxon>Vertebrata</taxon>
        <taxon>Euteleostomi</taxon>
        <taxon>Actinopterygii</taxon>
        <taxon>Neopterygii</taxon>
        <taxon>Teleostei</taxon>
        <taxon>Neoteleostei</taxon>
        <taxon>Acanthomorphata</taxon>
        <taxon>Zeiogadaria</taxon>
        <taxon>Gadariae</taxon>
        <taxon>Gadiformes</taxon>
        <taxon>Gadoidei</taxon>
        <taxon>Gadidae</taxon>
        <taxon>Gadus</taxon>
    </lineage>
</organism>
<dbReference type="Pfam" id="PF00569">
    <property type="entry name" value="ZZ"/>
    <property type="match status" value="1"/>
</dbReference>
<protein>
    <recommendedName>
        <fullName evidence="8">Dystrobrevin</fullName>
    </recommendedName>
</protein>
<evidence type="ECO:0000259" key="11">
    <source>
        <dbReference type="PROSITE" id="PS50135"/>
    </source>
</evidence>
<dbReference type="PANTHER" id="PTHR12268">
    <property type="entry name" value="E3 UBIQUITIN-PROTEIN LIGASE KCMF1"/>
    <property type="match status" value="1"/>
</dbReference>
<keyword evidence="6" id="KW-0862">Zinc</keyword>
<dbReference type="GO" id="GO:0005886">
    <property type="term" value="C:plasma membrane"/>
    <property type="evidence" value="ECO:0007669"/>
    <property type="project" value="TreeGrafter"/>
</dbReference>
<dbReference type="GO" id="GO:0005737">
    <property type="term" value="C:cytoplasm"/>
    <property type="evidence" value="ECO:0007669"/>
    <property type="project" value="UniProtKB-SubCell"/>
</dbReference>
<dbReference type="Pfam" id="PF09068">
    <property type="entry name" value="EF-hand_2"/>
    <property type="match status" value="1"/>
</dbReference>
<dbReference type="AlphaFoldDB" id="A0A8C5FPB9"/>
<name>A0A8C5FPB9_GADMO</name>
<evidence type="ECO:0000313" key="13">
    <source>
        <dbReference type="Proteomes" id="UP000694546"/>
    </source>
</evidence>
<dbReference type="PANTHER" id="PTHR12268:SF22">
    <property type="entry name" value="DYSTROBREVIN BETA"/>
    <property type="match status" value="1"/>
</dbReference>
<dbReference type="Gene3D" id="3.30.60.90">
    <property type="match status" value="1"/>
</dbReference>
<evidence type="ECO:0000256" key="9">
    <source>
        <dbReference type="PROSITE-ProRule" id="PRU00228"/>
    </source>
</evidence>
<evidence type="ECO:0000256" key="8">
    <source>
        <dbReference type="PIRNR" id="PIRNR038204"/>
    </source>
</evidence>
<keyword evidence="5 9" id="KW-0863">Zinc-finger</keyword>
<evidence type="ECO:0000256" key="6">
    <source>
        <dbReference type="ARBA" id="ARBA00022833"/>
    </source>
</evidence>
<keyword evidence="13" id="KW-1185">Reference proteome</keyword>
<dbReference type="Proteomes" id="UP000694546">
    <property type="component" value="Chromosome 21"/>
</dbReference>
<dbReference type="GeneTree" id="ENSGT00940000153897"/>
<keyword evidence="3 8" id="KW-0963">Cytoplasm</keyword>
<dbReference type="GO" id="GO:0008270">
    <property type="term" value="F:zinc ion binding"/>
    <property type="evidence" value="ECO:0007669"/>
    <property type="project" value="UniProtKB-KW"/>
</dbReference>
<evidence type="ECO:0000256" key="2">
    <source>
        <dbReference type="ARBA" id="ARBA00009563"/>
    </source>
</evidence>
<dbReference type="Gene3D" id="1.10.238.10">
    <property type="entry name" value="EF-hand"/>
    <property type="match status" value="2"/>
</dbReference>
<reference evidence="12" key="2">
    <citation type="submission" date="2025-09" db="UniProtKB">
        <authorList>
            <consortium name="Ensembl"/>
        </authorList>
    </citation>
    <scope>IDENTIFICATION</scope>
</reference>
<dbReference type="InterPro" id="IPR011992">
    <property type="entry name" value="EF-hand-dom_pair"/>
</dbReference>
<dbReference type="InterPro" id="IPR050774">
    <property type="entry name" value="KCMF1/Dystrophin"/>
</dbReference>
<dbReference type="SUPFAM" id="SSF57850">
    <property type="entry name" value="RING/U-box"/>
    <property type="match status" value="1"/>
</dbReference>
<evidence type="ECO:0000256" key="1">
    <source>
        <dbReference type="ARBA" id="ARBA00004496"/>
    </source>
</evidence>
<dbReference type="GO" id="GO:0099536">
    <property type="term" value="P:synaptic signaling"/>
    <property type="evidence" value="ECO:0007669"/>
    <property type="project" value="TreeGrafter"/>
</dbReference>
<keyword evidence="7 10" id="KW-0175">Coiled coil</keyword>
<dbReference type="InterPro" id="IPR015154">
    <property type="entry name" value="EF-hand_dom_typ2"/>
</dbReference>
<dbReference type="PROSITE" id="PS50135">
    <property type="entry name" value="ZF_ZZ_2"/>
    <property type="match status" value="1"/>
</dbReference>
<dbReference type="GO" id="GO:0045202">
    <property type="term" value="C:synapse"/>
    <property type="evidence" value="ECO:0007669"/>
    <property type="project" value="TreeGrafter"/>
</dbReference>
<dbReference type="CDD" id="cd02334">
    <property type="entry name" value="ZZ_dystrophin"/>
    <property type="match status" value="1"/>
</dbReference>
<proteinExistence type="inferred from homology"/>
<dbReference type="SMART" id="SM00291">
    <property type="entry name" value="ZnF_ZZ"/>
    <property type="match status" value="1"/>
</dbReference>
<dbReference type="InterPro" id="IPR017432">
    <property type="entry name" value="Distrobrevin"/>
</dbReference>
<feature type="coiled-coil region" evidence="10">
    <location>
        <begin position="401"/>
        <end position="477"/>
    </location>
</feature>
<evidence type="ECO:0000256" key="5">
    <source>
        <dbReference type="ARBA" id="ARBA00022771"/>
    </source>
</evidence>
<comment type="subcellular location">
    <subcellularLocation>
        <location evidence="1 8">Cytoplasm</location>
    </subcellularLocation>
</comment>
<evidence type="ECO:0000256" key="4">
    <source>
        <dbReference type="ARBA" id="ARBA00022723"/>
    </source>
</evidence>
<evidence type="ECO:0000313" key="12">
    <source>
        <dbReference type="Ensembl" id="ENSGMOP00000051296.1"/>
    </source>
</evidence>
<evidence type="ECO:0000256" key="7">
    <source>
        <dbReference type="ARBA" id="ARBA00023054"/>
    </source>
</evidence>
<evidence type="ECO:0000256" key="3">
    <source>
        <dbReference type="ARBA" id="ARBA00022490"/>
    </source>
</evidence>
<dbReference type="PIRSF" id="PIRSF038204">
    <property type="entry name" value="Distrobrevin"/>
    <property type="match status" value="1"/>
</dbReference>